<accession>A0A7Z0SN61</accession>
<dbReference type="EMBL" id="JACCGK010000008">
    <property type="protein sequence ID" value="NYT72893.1"/>
    <property type="molecule type" value="Genomic_DNA"/>
</dbReference>
<dbReference type="InterPro" id="IPR036388">
    <property type="entry name" value="WH-like_DNA-bd_sf"/>
</dbReference>
<dbReference type="SUPFAM" id="SSF46785">
    <property type="entry name" value="Winged helix' DNA-binding domain"/>
    <property type="match status" value="1"/>
</dbReference>
<protein>
    <submittedName>
        <fullName evidence="2">LysR family transcriptional regulator</fullName>
    </submittedName>
</protein>
<dbReference type="RefSeq" id="WP_180091779.1">
    <property type="nucleotide sequence ID" value="NZ_CAXAZJ010000012.1"/>
</dbReference>
<keyword evidence="3" id="KW-1185">Reference proteome</keyword>
<organism evidence="2 3">
    <name type="scientific">Vreelandella sedimenti</name>
    <dbReference type="NCBI Taxonomy" id="2729618"/>
    <lineage>
        <taxon>Bacteria</taxon>
        <taxon>Pseudomonadati</taxon>
        <taxon>Pseudomonadota</taxon>
        <taxon>Gammaproteobacteria</taxon>
        <taxon>Oceanospirillales</taxon>
        <taxon>Halomonadaceae</taxon>
        <taxon>Vreelandella</taxon>
    </lineage>
</organism>
<dbReference type="PROSITE" id="PS50931">
    <property type="entry name" value="HTH_LYSR"/>
    <property type="match status" value="1"/>
</dbReference>
<comment type="caution">
    <text evidence="2">The sequence shown here is derived from an EMBL/GenBank/DDBJ whole genome shotgun (WGS) entry which is preliminary data.</text>
</comment>
<proteinExistence type="predicted"/>
<gene>
    <name evidence="2" type="ORF">HZU72_10690</name>
</gene>
<name>A0A7Z0SN61_9GAMM</name>
<dbReference type="AlphaFoldDB" id="A0A7Z0SN61"/>
<feature type="domain" description="HTH lysR-type" evidence="1">
    <location>
        <begin position="1"/>
        <end position="40"/>
    </location>
</feature>
<dbReference type="InterPro" id="IPR000847">
    <property type="entry name" value="LysR_HTH_N"/>
</dbReference>
<reference evidence="2 3" key="1">
    <citation type="submission" date="2020-07" db="EMBL/GenBank/DDBJ databases">
        <title>Halomonas sp. QX-2 draft genome sequence.</title>
        <authorList>
            <person name="Qiu X."/>
        </authorList>
    </citation>
    <scope>NUCLEOTIDE SEQUENCE [LARGE SCALE GENOMIC DNA]</scope>
    <source>
        <strain evidence="2 3">QX-2</strain>
    </source>
</reference>
<dbReference type="GO" id="GO:0003700">
    <property type="term" value="F:DNA-binding transcription factor activity"/>
    <property type="evidence" value="ECO:0007669"/>
    <property type="project" value="InterPro"/>
</dbReference>
<evidence type="ECO:0000313" key="3">
    <source>
        <dbReference type="Proteomes" id="UP000520876"/>
    </source>
</evidence>
<dbReference type="Pfam" id="PF00126">
    <property type="entry name" value="HTH_1"/>
    <property type="match status" value="1"/>
</dbReference>
<evidence type="ECO:0000313" key="2">
    <source>
        <dbReference type="EMBL" id="NYT72893.1"/>
    </source>
</evidence>
<dbReference type="Proteomes" id="UP000520876">
    <property type="component" value="Unassembled WGS sequence"/>
</dbReference>
<sequence>MKRADFADLMAFAMIAGERSFTRAGNRLGISSSALSHAMRHTGSFLYYPGRRQMRPAMRAVIDLLRYDGRAQLSTSAIRGRLCAPTSEAARPPPPR</sequence>
<dbReference type="InterPro" id="IPR036390">
    <property type="entry name" value="WH_DNA-bd_sf"/>
</dbReference>
<dbReference type="Gene3D" id="1.10.10.10">
    <property type="entry name" value="Winged helix-like DNA-binding domain superfamily/Winged helix DNA-binding domain"/>
    <property type="match status" value="1"/>
</dbReference>
<evidence type="ECO:0000259" key="1">
    <source>
        <dbReference type="PROSITE" id="PS50931"/>
    </source>
</evidence>